<dbReference type="KEGG" id="dmm:dnm_062310"/>
<reference evidence="1" key="1">
    <citation type="journal article" date="2021" name="Microb. Physiol.">
        <title>Proteogenomic Insights into the Physiology of Marine, Sulfate-Reducing, Filamentous Desulfonema limicola and Desulfonema magnum.</title>
        <authorList>
            <person name="Schnaars V."/>
            <person name="Wohlbrand L."/>
            <person name="Scheve S."/>
            <person name="Hinrichs C."/>
            <person name="Reinhardt R."/>
            <person name="Rabus R."/>
        </authorList>
    </citation>
    <scope>NUCLEOTIDE SEQUENCE</scope>
    <source>
        <strain evidence="1">4be13</strain>
    </source>
</reference>
<gene>
    <name evidence="1" type="ORF">dnm_062310</name>
</gene>
<sequence length="41" mass="4681">MRLIFSDKRRDTPVFSAAKTRSLTKSLCGSFVSLWLIFSDV</sequence>
<dbReference type="Proteomes" id="UP000663722">
    <property type="component" value="Chromosome"/>
</dbReference>
<dbReference type="EMBL" id="CP061800">
    <property type="protein sequence ID" value="QTA90170.1"/>
    <property type="molecule type" value="Genomic_DNA"/>
</dbReference>
<proteinExistence type="predicted"/>
<protein>
    <submittedName>
        <fullName evidence="1">Uncharacterized protein</fullName>
    </submittedName>
</protein>
<evidence type="ECO:0000313" key="2">
    <source>
        <dbReference type="Proteomes" id="UP000663722"/>
    </source>
</evidence>
<name>A0A975BRC7_9BACT</name>
<accession>A0A975BRC7</accession>
<keyword evidence="2" id="KW-1185">Reference proteome</keyword>
<organism evidence="1 2">
    <name type="scientific">Desulfonema magnum</name>
    <dbReference type="NCBI Taxonomy" id="45655"/>
    <lineage>
        <taxon>Bacteria</taxon>
        <taxon>Pseudomonadati</taxon>
        <taxon>Thermodesulfobacteriota</taxon>
        <taxon>Desulfobacteria</taxon>
        <taxon>Desulfobacterales</taxon>
        <taxon>Desulfococcaceae</taxon>
        <taxon>Desulfonema</taxon>
    </lineage>
</organism>
<dbReference type="AlphaFoldDB" id="A0A975BRC7"/>
<evidence type="ECO:0000313" key="1">
    <source>
        <dbReference type="EMBL" id="QTA90170.1"/>
    </source>
</evidence>